<dbReference type="Proteomes" id="UP001152795">
    <property type="component" value="Unassembled WGS sequence"/>
</dbReference>
<evidence type="ECO:0000313" key="2">
    <source>
        <dbReference type="EMBL" id="CAB4043743.1"/>
    </source>
</evidence>
<accession>A0A6S7LTT1</accession>
<evidence type="ECO:0000256" key="1">
    <source>
        <dbReference type="SAM" id="MobiDB-lite"/>
    </source>
</evidence>
<feature type="compositionally biased region" description="Low complexity" evidence="1">
    <location>
        <begin position="276"/>
        <end position="285"/>
    </location>
</feature>
<evidence type="ECO:0000313" key="3">
    <source>
        <dbReference type="Proteomes" id="UP001152795"/>
    </source>
</evidence>
<feature type="region of interest" description="Disordered" evidence="1">
    <location>
        <begin position="125"/>
        <end position="260"/>
    </location>
</feature>
<feature type="compositionally biased region" description="Basic and acidic residues" evidence="1">
    <location>
        <begin position="197"/>
        <end position="215"/>
    </location>
</feature>
<proteinExistence type="predicted"/>
<reference evidence="2" key="1">
    <citation type="submission" date="2020-04" db="EMBL/GenBank/DDBJ databases">
        <authorList>
            <person name="Alioto T."/>
            <person name="Alioto T."/>
            <person name="Gomez Garrido J."/>
        </authorList>
    </citation>
    <scope>NUCLEOTIDE SEQUENCE</scope>
    <source>
        <strain evidence="2">A484AB</strain>
    </source>
</reference>
<keyword evidence="3" id="KW-1185">Reference proteome</keyword>
<feature type="compositionally biased region" description="Basic and acidic residues" evidence="1">
    <location>
        <begin position="55"/>
        <end position="71"/>
    </location>
</feature>
<feature type="compositionally biased region" description="Polar residues" evidence="1">
    <location>
        <begin position="21"/>
        <end position="41"/>
    </location>
</feature>
<name>A0A6S7LTT1_PARCT</name>
<dbReference type="EMBL" id="CACRXK020033047">
    <property type="protein sequence ID" value="CAB4043743.1"/>
    <property type="molecule type" value="Genomic_DNA"/>
</dbReference>
<comment type="caution">
    <text evidence="2">The sequence shown here is derived from an EMBL/GenBank/DDBJ whole genome shotgun (WGS) entry which is preliminary data.</text>
</comment>
<sequence>MAKECRKSQKVARKQPVRKQTGAQSVNSNKNKPSQQRDVPTSTSQESSASSKPPADLREKLNRARASEEAWKVQPPCTPVLKEVKVAFEKSQRDLRDKLIARRNATPMAPSTQAFDLDLSVRLPKTAPSSSSMVTDFSRTVTEKPGKQLEVVVSNPDVAARKQGKSRHVSSSSEESDDSLAEMSVTPKPRSKRVKRSEKSQKELGHEAEGPKVEEMEAQSAPVPELQTVSSSVSGADNQRNFAAESTEDSVSPNDPQYDDMFFEYESCHSGPDVESSSGASTTSSLQQAADFTDHLLQDAAADPHSLEAVATLWQALDNAVVKEDGSSSLEH</sequence>
<feature type="compositionally biased region" description="Low complexity" evidence="1">
    <location>
        <begin position="42"/>
        <end position="51"/>
    </location>
</feature>
<feature type="region of interest" description="Disordered" evidence="1">
    <location>
        <begin position="267"/>
        <end position="286"/>
    </location>
</feature>
<dbReference type="AlphaFoldDB" id="A0A6S7LTT1"/>
<gene>
    <name evidence="2" type="ORF">PACLA_8A033371</name>
</gene>
<feature type="region of interest" description="Disordered" evidence="1">
    <location>
        <begin position="1"/>
        <end position="73"/>
    </location>
</feature>
<feature type="compositionally biased region" description="Basic residues" evidence="1">
    <location>
        <begin position="8"/>
        <end position="17"/>
    </location>
</feature>
<organism evidence="2 3">
    <name type="scientific">Paramuricea clavata</name>
    <name type="common">Red gorgonian</name>
    <name type="synonym">Violescent sea-whip</name>
    <dbReference type="NCBI Taxonomy" id="317549"/>
    <lineage>
        <taxon>Eukaryota</taxon>
        <taxon>Metazoa</taxon>
        <taxon>Cnidaria</taxon>
        <taxon>Anthozoa</taxon>
        <taxon>Octocorallia</taxon>
        <taxon>Malacalcyonacea</taxon>
        <taxon>Plexauridae</taxon>
        <taxon>Paramuricea</taxon>
    </lineage>
</organism>
<feature type="compositionally biased region" description="Polar residues" evidence="1">
    <location>
        <begin position="227"/>
        <end position="241"/>
    </location>
</feature>
<feature type="compositionally biased region" description="Polar residues" evidence="1">
    <location>
        <begin position="127"/>
        <end position="140"/>
    </location>
</feature>
<protein>
    <submittedName>
        <fullName evidence="2">Uncharacterized protein</fullName>
    </submittedName>
</protein>